<dbReference type="InterPro" id="IPR003329">
    <property type="entry name" value="Cytidylyl_trans"/>
</dbReference>
<comment type="caution">
    <text evidence="1">The sequence shown here is derived from an EMBL/GenBank/DDBJ whole genome shotgun (WGS) entry which is preliminary data.</text>
</comment>
<keyword evidence="1" id="KW-0808">Transferase</keyword>
<dbReference type="EMBL" id="JAZBJM010000004">
    <property type="protein sequence ID" value="MEM0518355.1"/>
    <property type="molecule type" value="Genomic_DNA"/>
</dbReference>
<dbReference type="Gene3D" id="3.90.550.10">
    <property type="entry name" value="Spore Coat Polysaccharide Biosynthesis Protein SpsA, Chain A"/>
    <property type="match status" value="1"/>
</dbReference>
<dbReference type="Proteomes" id="UP001390963">
    <property type="component" value="Unassembled WGS sequence"/>
</dbReference>
<protein>
    <submittedName>
        <fullName evidence="1">Acylneuraminate cytidylyltransferase family protein</fullName>
        <ecNumber evidence="1">2.7.7.-</ecNumber>
    </submittedName>
</protein>
<dbReference type="PANTHER" id="PTHR21485:SF3">
    <property type="entry name" value="N-ACYLNEURAMINATE CYTIDYLYLTRANSFERASE"/>
    <property type="match status" value="1"/>
</dbReference>
<accession>A0AB35YRC0</accession>
<dbReference type="AlphaFoldDB" id="A0AB35YRC0"/>
<dbReference type="Proteomes" id="UP001388259">
    <property type="component" value="Unassembled WGS sequence"/>
</dbReference>
<name>A0AB35YRC0_9FLAO</name>
<organism evidence="1 3">
    <name type="scientific">Aequorivita flava</name>
    <dbReference type="NCBI Taxonomy" id="3114371"/>
    <lineage>
        <taxon>Bacteria</taxon>
        <taxon>Pseudomonadati</taxon>
        <taxon>Bacteroidota</taxon>
        <taxon>Flavobacteriia</taxon>
        <taxon>Flavobacteriales</taxon>
        <taxon>Flavobacteriaceae</taxon>
        <taxon>Aequorivita</taxon>
    </lineage>
</organism>
<dbReference type="Pfam" id="PF02348">
    <property type="entry name" value="CTP_transf_3"/>
    <property type="match status" value="1"/>
</dbReference>
<dbReference type="InterPro" id="IPR050793">
    <property type="entry name" value="CMP-NeuNAc_synthase"/>
</dbReference>
<gene>
    <name evidence="2" type="ORF">VZD24_10365</name>
    <name evidence="1" type="ORF">VZD85_08335</name>
</gene>
<reference evidence="1 4" key="1">
    <citation type="submission" date="2024-01" db="EMBL/GenBank/DDBJ databases">
        <title>Aequorivita flavus sp. nov., isolated from deep-sea sediment.</title>
        <authorList>
            <person name="Chen X."/>
        </authorList>
    </citation>
    <scope>NUCLEOTIDE SEQUENCE</scope>
    <source>
        <strain evidence="1">MCCC 1A16923</strain>
        <strain evidence="2 4">MCCC 1A16935</strain>
    </source>
</reference>
<dbReference type="RefSeq" id="WP_342687264.1">
    <property type="nucleotide sequence ID" value="NZ_JAZBJM010000004.1"/>
</dbReference>
<dbReference type="SUPFAM" id="SSF53448">
    <property type="entry name" value="Nucleotide-diphospho-sugar transferases"/>
    <property type="match status" value="1"/>
</dbReference>
<sequence length="232" mass="26421">MKFLGIIPARGGSKGIPNKNRKMLLEKPLMQYTIESALASKLLSRVIFSSEDEQLIALAQKLGVEVPFKRPEKYSRDNSPSIDFVKHALKTLSLDNEYYDAVCLLQVTSPFRGEQFIDQAISKFVKSETDSLISVIEVPHEYNPHWVFKTNDNGHLVSAVGDREIIKRRQDLPPAFIRDGAIYITKTEVVLKHNSLFGDSISYIQSNQETYVNIDTTEDWENAEKIAKNLFR</sequence>
<evidence type="ECO:0000313" key="2">
    <source>
        <dbReference type="EMBL" id="MEM0573923.1"/>
    </source>
</evidence>
<dbReference type="CDD" id="cd02513">
    <property type="entry name" value="CMP-NeuAc_Synthase"/>
    <property type="match status" value="1"/>
</dbReference>
<evidence type="ECO:0000313" key="4">
    <source>
        <dbReference type="Proteomes" id="UP001390963"/>
    </source>
</evidence>
<dbReference type="EC" id="2.7.7.-" evidence="1"/>
<evidence type="ECO:0000313" key="1">
    <source>
        <dbReference type="EMBL" id="MEM0518355.1"/>
    </source>
</evidence>
<dbReference type="InterPro" id="IPR029044">
    <property type="entry name" value="Nucleotide-diphossugar_trans"/>
</dbReference>
<dbReference type="PANTHER" id="PTHR21485">
    <property type="entry name" value="HAD SUPERFAMILY MEMBERS CMAS AND KDSC"/>
    <property type="match status" value="1"/>
</dbReference>
<dbReference type="GO" id="GO:0008781">
    <property type="term" value="F:N-acylneuraminate cytidylyltransferase activity"/>
    <property type="evidence" value="ECO:0007669"/>
    <property type="project" value="TreeGrafter"/>
</dbReference>
<proteinExistence type="predicted"/>
<keyword evidence="1" id="KW-0548">Nucleotidyltransferase</keyword>
<evidence type="ECO:0000313" key="3">
    <source>
        <dbReference type="Proteomes" id="UP001388259"/>
    </source>
</evidence>
<keyword evidence="4" id="KW-1185">Reference proteome</keyword>
<dbReference type="EMBL" id="JBANCF010000008">
    <property type="protein sequence ID" value="MEM0573923.1"/>
    <property type="molecule type" value="Genomic_DNA"/>
</dbReference>